<dbReference type="AlphaFoldDB" id="A0A075AMG0"/>
<evidence type="ECO:0000313" key="1">
    <source>
        <dbReference type="EMBL" id="EPZ30773.1"/>
    </source>
</evidence>
<keyword evidence="2" id="KW-1185">Reference proteome</keyword>
<reference evidence="1 2" key="1">
    <citation type="journal article" date="2013" name="Curr. Biol.">
        <title>Shared signatures of parasitism and phylogenomics unite Cryptomycota and microsporidia.</title>
        <authorList>
            <person name="James T.Y."/>
            <person name="Pelin A."/>
            <person name="Bonen L."/>
            <person name="Ahrendt S."/>
            <person name="Sain D."/>
            <person name="Corradi N."/>
            <person name="Stajich J.E."/>
        </authorList>
    </citation>
    <scope>NUCLEOTIDE SEQUENCE [LARGE SCALE GENOMIC DNA]</scope>
    <source>
        <strain evidence="1 2">CSF55</strain>
    </source>
</reference>
<dbReference type="HOGENOM" id="CLU_826808_0_0_1"/>
<organism evidence="1 2">
    <name type="scientific">Rozella allomycis (strain CSF55)</name>
    <dbReference type="NCBI Taxonomy" id="988480"/>
    <lineage>
        <taxon>Eukaryota</taxon>
        <taxon>Fungi</taxon>
        <taxon>Fungi incertae sedis</taxon>
        <taxon>Cryptomycota</taxon>
        <taxon>Cryptomycota incertae sedis</taxon>
        <taxon>Rozella</taxon>
    </lineage>
</organism>
<dbReference type="EMBL" id="KE561394">
    <property type="protein sequence ID" value="EPZ30773.1"/>
    <property type="molecule type" value="Genomic_DNA"/>
</dbReference>
<protein>
    <submittedName>
        <fullName evidence="1">Uncharacterized protein</fullName>
    </submittedName>
</protein>
<dbReference type="PANTHER" id="PTHR33129:SF3">
    <property type="entry name" value="HOT SPOT (RHS) PROTEIN, PUTATIVE-RELATED"/>
    <property type="match status" value="1"/>
</dbReference>
<dbReference type="Proteomes" id="UP000030755">
    <property type="component" value="Unassembled WGS sequence"/>
</dbReference>
<dbReference type="OrthoDB" id="2423992at2759"/>
<proteinExistence type="predicted"/>
<dbReference type="InterPro" id="IPR052980">
    <property type="entry name" value="Crinkler_effector"/>
</dbReference>
<name>A0A075AMG0_ROZAC</name>
<sequence>MITGVVCEPINLQVTRMSLVMTAKKRNVEVTNDDNNIPDEAFARKILTIVKSKIDTPKIIPASEEMANYNPGTCIRLDNNFTELGVSADVFNRKCYGMIITKIKGYNKRSFICTGLPGVGKSSAIISVLKHLVYELGENVYVECENRTWKYFDGKKKTVKNENCWVLLDGSVDDKFIGRKFRTIAFCSPQKRNYQRFQKSVDAPLVYVPPWSKEEVTKFINAMTDKSLLKEILPRLKVMEKFDLVGDVLRSIFSKSISLKQFKTIIERKVMSANLRELGVSADVFNRKFICTGSPWVRESSAIISVLKHLVYELRENVYVECENRTWKYFDGKKRP</sequence>
<gene>
    <name evidence="1" type="ORF">O9G_004887</name>
</gene>
<evidence type="ECO:0000313" key="2">
    <source>
        <dbReference type="Proteomes" id="UP000030755"/>
    </source>
</evidence>
<dbReference type="PANTHER" id="PTHR33129">
    <property type="entry name" value="PROTEIN KINASE DOMAIN-CONTAINING PROTEIN-RELATED"/>
    <property type="match status" value="1"/>
</dbReference>
<accession>A0A075AMG0</accession>